<organism evidence="3 4">
    <name type="scientific">Desmophyllum pertusum</name>
    <dbReference type="NCBI Taxonomy" id="174260"/>
    <lineage>
        <taxon>Eukaryota</taxon>
        <taxon>Metazoa</taxon>
        <taxon>Cnidaria</taxon>
        <taxon>Anthozoa</taxon>
        <taxon>Hexacorallia</taxon>
        <taxon>Scleractinia</taxon>
        <taxon>Caryophylliina</taxon>
        <taxon>Caryophylliidae</taxon>
        <taxon>Desmophyllum</taxon>
    </lineage>
</organism>
<sequence length="331" mass="37700">MPNWRRKSPIWKQGRNTVELGSGDGSVLAPGRAVMTPGGNSRQSSNEILRRLKNGKFKGKEDRDPDDIHGSVLLFRGANWPDRRTNRDRQAAKIQRQKEGSRVEFKFKVQGHNRLLYQWFKDGVEVLRQNNATLVLECIELRDFGCYTCQVSYQDGYGEIVSSGAVLDVIPQCRNGMRPKRLQEVGLDTRDEIACLLESKRYGLGGCRQVAAKYHMKEDKIGALDNSKEPGKDVMEFLMGSKPDLTVYSFCKILKEDEIERFDIVKLLEDHLLIQEGAAATYLEKAVELIKKNSRTEEVTEEPEKPINEENLPQVEILEMLLMQGQTRNPS</sequence>
<dbReference type="AlphaFoldDB" id="A0A9W9ZLZ7"/>
<feature type="compositionally biased region" description="Polar residues" evidence="1">
    <location>
        <begin position="38"/>
        <end position="47"/>
    </location>
</feature>
<dbReference type="Gene3D" id="1.10.533.10">
    <property type="entry name" value="Death Domain, Fas"/>
    <property type="match status" value="1"/>
</dbReference>
<gene>
    <name evidence="3" type="ORF">OS493_026286</name>
</gene>
<dbReference type="Gene3D" id="2.60.40.10">
    <property type="entry name" value="Immunoglobulins"/>
    <property type="match status" value="1"/>
</dbReference>
<dbReference type="InterPro" id="IPR036179">
    <property type="entry name" value="Ig-like_dom_sf"/>
</dbReference>
<evidence type="ECO:0000313" key="4">
    <source>
        <dbReference type="Proteomes" id="UP001163046"/>
    </source>
</evidence>
<feature type="domain" description="Ig-like" evidence="2">
    <location>
        <begin position="81"/>
        <end position="167"/>
    </location>
</feature>
<dbReference type="InterPro" id="IPR011029">
    <property type="entry name" value="DEATH-like_dom_sf"/>
</dbReference>
<dbReference type="PROSITE" id="PS50835">
    <property type="entry name" value="IG_LIKE"/>
    <property type="match status" value="1"/>
</dbReference>
<dbReference type="InterPro" id="IPR007110">
    <property type="entry name" value="Ig-like_dom"/>
</dbReference>
<feature type="region of interest" description="Disordered" evidence="1">
    <location>
        <begin position="15"/>
        <end position="47"/>
    </location>
</feature>
<keyword evidence="4" id="KW-1185">Reference proteome</keyword>
<reference evidence="3" key="1">
    <citation type="submission" date="2023-01" db="EMBL/GenBank/DDBJ databases">
        <title>Genome assembly of the deep-sea coral Lophelia pertusa.</title>
        <authorList>
            <person name="Herrera S."/>
            <person name="Cordes E."/>
        </authorList>
    </citation>
    <scope>NUCLEOTIDE SEQUENCE</scope>
    <source>
        <strain evidence="3">USNM1676648</strain>
        <tissue evidence="3">Polyp</tissue>
    </source>
</reference>
<dbReference type="InterPro" id="IPR013783">
    <property type="entry name" value="Ig-like_fold"/>
</dbReference>
<accession>A0A9W9ZLZ7</accession>
<name>A0A9W9ZLZ7_9CNID</name>
<protein>
    <recommendedName>
        <fullName evidence="2">Ig-like domain-containing protein</fullName>
    </recommendedName>
</protein>
<dbReference type="OrthoDB" id="5973756at2759"/>
<dbReference type="EMBL" id="MU825895">
    <property type="protein sequence ID" value="KAJ7383755.1"/>
    <property type="molecule type" value="Genomic_DNA"/>
</dbReference>
<evidence type="ECO:0000256" key="1">
    <source>
        <dbReference type="SAM" id="MobiDB-lite"/>
    </source>
</evidence>
<comment type="caution">
    <text evidence="3">The sequence shown here is derived from an EMBL/GenBank/DDBJ whole genome shotgun (WGS) entry which is preliminary data.</text>
</comment>
<evidence type="ECO:0000313" key="3">
    <source>
        <dbReference type="EMBL" id="KAJ7383755.1"/>
    </source>
</evidence>
<dbReference type="SUPFAM" id="SSF48726">
    <property type="entry name" value="Immunoglobulin"/>
    <property type="match status" value="1"/>
</dbReference>
<dbReference type="Proteomes" id="UP001163046">
    <property type="component" value="Unassembled WGS sequence"/>
</dbReference>
<evidence type="ECO:0000259" key="2">
    <source>
        <dbReference type="PROSITE" id="PS50835"/>
    </source>
</evidence>
<proteinExistence type="predicted"/>